<protein>
    <recommendedName>
        <fullName evidence="3">Metallothionein</fullName>
    </recommendedName>
</protein>
<sequence>MTTCDTCGNEYDDMFTMIRGGTTRHFDSLECAITSFAPSCARCGCRVIGHGVQVDATVFCCAHCARDHGHESVTDRASSATGR</sequence>
<dbReference type="EMBL" id="FNLF01000002">
    <property type="protein sequence ID" value="SDR13366.1"/>
    <property type="molecule type" value="Genomic_DNA"/>
</dbReference>
<name>A0A1H1GKF7_9ACTN</name>
<dbReference type="RefSeq" id="WP_082756779.1">
    <property type="nucleotide sequence ID" value="NZ_FNLF01000002.1"/>
</dbReference>
<evidence type="ECO:0000313" key="1">
    <source>
        <dbReference type="EMBL" id="SDR13366.1"/>
    </source>
</evidence>
<keyword evidence="2" id="KW-1185">Reference proteome</keyword>
<dbReference type="AlphaFoldDB" id="A0A1H1GKF7"/>
<gene>
    <name evidence="1" type="ORF">SAMN04489765_3380</name>
</gene>
<accession>A0A1H1GKF7</accession>
<reference evidence="2" key="1">
    <citation type="submission" date="2016-10" db="EMBL/GenBank/DDBJ databases">
        <authorList>
            <person name="Varghese N."/>
            <person name="Submissions S."/>
        </authorList>
    </citation>
    <scope>NUCLEOTIDE SEQUENCE [LARGE SCALE GENOMIC DNA]</scope>
    <source>
        <strain evidence="2">DSM 44142</strain>
    </source>
</reference>
<proteinExistence type="predicted"/>
<organism evidence="1 2">
    <name type="scientific">Tsukamurella pulmonis</name>
    <dbReference type="NCBI Taxonomy" id="47312"/>
    <lineage>
        <taxon>Bacteria</taxon>
        <taxon>Bacillati</taxon>
        <taxon>Actinomycetota</taxon>
        <taxon>Actinomycetes</taxon>
        <taxon>Mycobacteriales</taxon>
        <taxon>Tsukamurellaceae</taxon>
        <taxon>Tsukamurella</taxon>
    </lineage>
</organism>
<dbReference type="STRING" id="47312.SAMN04489765_3380"/>
<evidence type="ECO:0000313" key="2">
    <source>
        <dbReference type="Proteomes" id="UP000183053"/>
    </source>
</evidence>
<dbReference type="Proteomes" id="UP000183053">
    <property type="component" value="Unassembled WGS sequence"/>
</dbReference>
<dbReference type="OrthoDB" id="163862at2"/>
<evidence type="ECO:0008006" key="3">
    <source>
        <dbReference type="Google" id="ProtNLM"/>
    </source>
</evidence>